<feature type="transmembrane region" description="Helical" evidence="1">
    <location>
        <begin position="137"/>
        <end position="155"/>
    </location>
</feature>
<feature type="transmembrane region" description="Helical" evidence="1">
    <location>
        <begin position="60"/>
        <end position="82"/>
    </location>
</feature>
<sequence length="215" mass="24316">MEDIVLNERDQQNNINIQSNNENKLKNGISTNKKERKFQSKIPSQRFLSMIEFLLYTRDFTLAAACGIISAIFNLSIGKALVILIRDLIFLLSSIVIGFYRSTVLTAPILITPILVQDLEQIKSKSSSFRCFKLSGHLLIFFMNMSLGGLFGTKLVDLHLLKYPGDIFPIVVGIGTSSIQLANSFVNFRPFLKQKSIKIERIQTILKNGKKLIFK</sequence>
<evidence type="ECO:0000313" key="2">
    <source>
        <dbReference type="Proteomes" id="UP000095281"/>
    </source>
</evidence>
<dbReference type="AlphaFoldDB" id="A0A1I8C2G1"/>
<proteinExistence type="predicted"/>
<feature type="transmembrane region" description="Helical" evidence="1">
    <location>
        <begin position="167"/>
        <end position="188"/>
    </location>
</feature>
<keyword evidence="1" id="KW-1133">Transmembrane helix</keyword>
<organism evidence="2 3">
    <name type="scientific">Meloidogyne hapla</name>
    <name type="common">Root-knot nematode worm</name>
    <dbReference type="NCBI Taxonomy" id="6305"/>
    <lineage>
        <taxon>Eukaryota</taxon>
        <taxon>Metazoa</taxon>
        <taxon>Ecdysozoa</taxon>
        <taxon>Nematoda</taxon>
        <taxon>Chromadorea</taxon>
        <taxon>Rhabditida</taxon>
        <taxon>Tylenchina</taxon>
        <taxon>Tylenchomorpha</taxon>
        <taxon>Tylenchoidea</taxon>
        <taxon>Meloidogynidae</taxon>
        <taxon>Meloidogyninae</taxon>
        <taxon>Meloidogyne</taxon>
    </lineage>
</organism>
<accession>A0A1I8C2G1</accession>
<keyword evidence="1" id="KW-0472">Membrane</keyword>
<dbReference type="Proteomes" id="UP000095281">
    <property type="component" value="Unplaced"/>
</dbReference>
<keyword evidence="2" id="KW-1185">Reference proteome</keyword>
<reference evidence="3" key="1">
    <citation type="submission" date="2016-11" db="UniProtKB">
        <authorList>
            <consortium name="WormBaseParasite"/>
        </authorList>
    </citation>
    <scope>IDENTIFICATION</scope>
</reference>
<dbReference type="WBParaSite" id="MhA1_Contig910.frz3.gene1">
    <property type="protein sequence ID" value="MhA1_Contig910.frz3.gene1"/>
    <property type="gene ID" value="MhA1_Contig910.frz3.gene1"/>
</dbReference>
<keyword evidence="1" id="KW-0812">Transmembrane</keyword>
<evidence type="ECO:0000256" key="1">
    <source>
        <dbReference type="SAM" id="Phobius"/>
    </source>
</evidence>
<name>A0A1I8C2G1_MELHA</name>
<protein>
    <submittedName>
        <fullName evidence="3">GtrA domain-containing protein</fullName>
    </submittedName>
</protein>
<evidence type="ECO:0000313" key="3">
    <source>
        <dbReference type="WBParaSite" id="MhA1_Contig910.frz3.gene1"/>
    </source>
</evidence>
<feature type="transmembrane region" description="Helical" evidence="1">
    <location>
        <begin position="88"/>
        <end position="116"/>
    </location>
</feature>